<sequence>MSIYVGNLAYDVTQEDLTKVFAEYGGVKRVQLPTDRETGRARGFGFVEMESEAAENEAIQALDGAEWMGRVMKVNKARPREDRGGGGGGGGRSGGGRSGGGSWGRDNSY</sequence>
<reference evidence="4" key="1">
    <citation type="submission" date="2020-10" db="EMBL/GenBank/DDBJ databases">
        <authorList>
            <person name="Castelo-Branco R."/>
            <person name="Eusebio N."/>
            <person name="Adriana R."/>
            <person name="Vieira A."/>
            <person name="Brugerolle De Fraissinette N."/>
            <person name="Rezende De Castro R."/>
            <person name="Schneider M.P."/>
            <person name="Vasconcelos V."/>
            <person name="Leao P.N."/>
        </authorList>
    </citation>
    <scope>NUCLEOTIDE SEQUENCE</scope>
    <source>
        <strain evidence="4">LEGE 06105</strain>
    </source>
</reference>
<dbReference type="InterPro" id="IPR052462">
    <property type="entry name" value="SLIRP/GR-RBP-like"/>
</dbReference>
<dbReference type="SUPFAM" id="SSF54928">
    <property type="entry name" value="RNA-binding domain, RBD"/>
    <property type="match status" value="1"/>
</dbReference>
<keyword evidence="5" id="KW-1185">Reference proteome</keyword>
<dbReference type="InterPro" id="IPR000504">
    <property type="entry name" value="RRM_dom"/>
</dbReference>
<evidence type="ECO:0000256" key="2">
    <source>
        <dbReference type="SAM" id="MobiDB-lite"/>
    </source>
</evidence>
<organism evidence="4 5">
    <name type="scientific">Plectonema cf. radiosum LEGE 06105</name>
    <dbReference type="NCBI Taxonomy" id="945769"/>
    <lineage>
        <taxon>Bacteria</taxon>
        <taxon>Bacillati</taxon>
        <taxon>Cyanobacteriota</taxon>
        <taxon>Cyanophyceae</taxon>
        <taxon>Oscillatoriophycideae</taxon>
        <taxon>Oscillatoriales</taxon>
        <taxon>Microcoleaceae</taxon>
        <taxon>Plectonema</taxon>
    </lineage>
</organism>
<feature type="region of interest" description="Disordered" evidence="2">
    <location>
        <begin position="74"/>
        <end position="109"/>
    </location>
</feature>
<evidence type="ECO:0000259" key="3">
    <source>
        <dbReference type="PROSITE" id="PS50102"/>
    </source>
</evidence>
<dbReference type="PANTHER" id="PTHR48027">
    <property type="entry name" value="HETEROGENEOUS NUCLEAR RIBONUCLEOPROTEIN 87F-RELATED"/>
    <property type="match status" value="1"/>
</dbReference>
<dbReference type="AlphaFoldDB" id="A0A8J7JYG6"/>
<dbReference type="EMBL" id="JADEWL010000002">
    <property type="protein sequence ID" value="MBE9211276.1"/>
    <property type="molecule type" value="Genomic_DNA"/>
</dbReference>
<dbReference type="GO" id="GO:0003723">
    <property type="term" value="F:RNA binding"/>
    <property type="evidence" value="ECO:0007669"/>
    <property type="project" value="UniProtKB-KW"/>
</dbReference>
<dbReference type="RefSeq" id="WP_193915891.1">
    <property type="nucleotide sequence ID" value="NZ_JADEWL010000002.1"/>
</dbReference>
<accession>A0A8J7JYG6</accession>
<dbReference type="InterPro" id="IPR035979">
    <property type="entry name" value="RBD_domain_sf"/>
</dbReference>
<feature type="domain" description="RRM" evidence="3">
    <location>
        <begin position="1"/>
        <end position="79"/>
    </location>
</feature>
<proteinExistence type="predicted"/>
<comment type="caution">
    <text evidence="4">The sequence shown here is derived from an EMBL/GenBank/DDBJ whole genome shotgun (WGS) entry which is preliminary data.</text>
</comment>
<dbReference type="Pfam" id="PF00076">
    <property type="entry name" value="RRM_1"/>
    <property type="match status" value="1"/>
</dbReference>
<evidence type="ECO:0000256" key="1">
    <source>
        <dbReference type="ARBA" id="ARBA00022884"/>
    </source>
</evidence>
<name>A0A8J7JYG6_9CYAN</name>
<evidence type="ECO:0000313" key="5">
    <source>
        <dbReference type="Proteomes" id="UP000620559"/>
    </source>
</evidence>
<dbReference type="PROSITE" id="PS50102">
    <property type="entry name" value="RRM"/>
    <property type="match status" value="1"/>
</dbReference>
<gene>
    <name evidence="4" type="ORF">IQ247_00830</name>
</gene>
<keyword evidence="1" id="KW-0694">RNA-binding</keyword>
<feature type="compositionally biased region" description="Gly residues" evidence="2">
    <location>
        <begin position="85"/>
        <end position="103"/>
    </location>
</feature>
<dbReference type="Gene3D" id="3.30.70.330">
    <property type="match status" value="1"/>
</dbReference>
<dbReference type="SMART" id="SM00360">
    <property type="entry name" value="RRM"/>
    <property type="match status" value="1"/>
</dbReference>
<protein>
    <submittedName>
        <fullName evidence="4">RNA-binding protein</fullName>
    </submittedName>
</protein>
<evidence type="ECO:0000313" key="4">
    <source>
        <dbReference type="EMBL" id="MBE9211276.1"/>
    </source>
</evidence>
<dbReference type="InterPro" id="IPR012677">
    <property type="entry name" value="Nucleotide-bd_a/b_plait_sf"/>
</dbReference>
<dbReference type="Proteomes" id="UP000620559">
    <property type="component" value="Unassembled WGS sequence"/>
</dbReference>